<evidence type="ECO:0000313" key="9">
    <source>
        <dbReference type="Proteomes" id="UP000285290"/>
    </source>
</evidence>
<evidence type="ECO:0000313" key="5">
    <source>
        <dbReference type="EMBL" id="RHL28174.1"/>
    </source>
</evidence>
<accession>A0A395V0A1</accession>
<evidence type="ECO:0000313" key="2">
    <source>
        <dbReference type="EMBL" id="RGR55625.1"/>
    </source>
</evidence>
<dbReference type="RefSeq" id="WP_117998088.1">
    <property type="nucleotide sequence ID" value="NZ_DAWECY010000010.1"/>
</dbReference>
<keyword evidence="1" id="KW-0175">Coiled coil</keyword>
<dbReference type="EMBL" id="QRON01000005">
    <property type="protein sequence ID" value="RHL28174.1"/>
    <property type="molecule type" value="Genomic_DNA"/>
</dbReference>
<evidence type="ECO:0000313" key="6">
    <source>
        <dbReference type="Proteomes" id="UP000266066"/>
    </source>
</evidence>
<evidence type="ECO:0000313" key="8">
    <source>
        <dbReference type="Proteomes" id="UP000283721"/>
    </source>
</evidence>
<dbReference type="EMBL" id="QRUJ01000004">
    <property type="protein sequence ID" value="RGR55625.1"/>
    <property type="molecule type" value="Genomic_DNA"/>
</dbReference>
<dbReference type="Proteomes" id="UP000283297">
    <property type="component" value="Unassembled WGS sequence"/>
</dbReference>
<gene>
    <name evidence="5" type="ORF">DW028_08925</name>
    <name evidence="4" type="ORF">DW753_12820</name>
    <name evidence="3" type="ORF">DW967_17010</name>
    <name evidence="2" type="ORF">DWY38_05810</name>
</gene>
<protein>
    <submittedName>
        <fullName evidence="2">Uncharacterized protein</fullName>
    </submittedName>
</protein>
<evidence type="ECO:0000313" key="4">
    <source>
        <dbReference type="EMBL" id="RHE30836.1"/>
    </source>
</evidence>
<dbReference type="EMBL" id="QSKC01000020">
    <property type="protein sequence ID" value="RHE30836.1"/>
    <property type="molecule type" value="Genomic_DNA"/>
</dbReference>
<name>A0A395V0A1_9FIRM</name>
<dbReference type="Proteomes" id="UP000266066">
    <property type="component" value="Unassembled WGS sequence"/>
</dbReference>
<evidence type="ECO:0000256" key="1">
    <source>
        <dbReference type="SAM" id="Coils"/>
    </source>
</evidence>
<dbReference type="EMBL" id="QSES01000057">
    <property type="protein sequence ID" value="RGZ87880.1"/>
    <property type="molecule type" value="Genomic_DNA"/>
</dbReference>
<reference evidence="6 7" key="1">
    <citation type="submission" date="2018-08" db="EMBL/GenBank/DDBJ databases">
        <title>A genome reference for cultivated species of the human gut microbiota.</title>
        <authorList>
            <person name="Zou Y."/>
            <person name="Xue W."/>
            <person name="Luo G."/>
        </authorList>
    </citation>
    <scope>NUCLEOTIDE SEQUENCE [LARGE SCALE GENOMIC DNA]</scope>
    <source>
        <strain evidence="2 6">AF25-15</strain>
        <strain evidence="5 7">AF38-24</strain>
        <strain evidence="4 9">AM29-10</strain>
        <strain evidence="3 8">AM47-6BH</strain>
    </source>
</reference>
<proteinExistence type="predicted"/>
<dbReference type="Proteomes" id="UP000285290">
    <property type="component" value="Unassembled WGS sequence"/>
</dbReference>
<dbReference type="AlphaFoldDB" id="A0A395V0A1"/>
<comment type="caution">
    <text evidence="2">The sequence shown here is derived from an EMBL/GenBank/DDBJ whole genome shotgun (WGS) entry which is preliminary data.</text>
</comment>
<feature type="coiled-coil region" evidence="1">
    <location>
        <begin position="371"/>
        <end position="436"/>
    </location>
</feature>
<organism evidence="2 6">
    <name type="scientific">Agathobacter rectalis</name>
    <dbReference type="NCBI Taxonomy" id="39491"/>
    <lineage>
        <taxon>Bacteria</taxon>
        <taxon>Bacillati</taxon>
        <taxon>Bacillota</taxon>
        <taxon>Clostridia</taxon>
        <taxon>Lachnospirales</taxon>
        <taxon>Lachnospiraceae</taxon>
        <taxon>Agathobacter</taxon>
    </lineage>
</organism>
<evidence type="ECO:0000313" key="7">
    <source>
        <dbReference type="Proteomes" id="UP000283297"/>
    </source>
</evidence>
<dbReference type="Proteomes" id="UP000283721">
    <property type="component" value="Unassembled WGS sequence"/>
</dbReference>
<sequence>MLALPDYIVLDFLEWISQNYPRNKGLLDSLLNDKKLAMSYAEEYLHGEYRGCKVYDYKQCKRHLKRYINQVIDSKEFDEFLEKYCECRYCNEDFHYCMYHCLHKCYHEFEYLLHNRFKELRKEPRYELKKIEPYVLVDSLYFYLDQNGITDNPTLMHFMVGYSSKDLSSILDFLNWLKEQNESFNMYKMPEIVFHDVIKKYESSREIKLKNKTKKDIIKCFNNKSPEQVYEWINKVFGRRKIRSLSYIFERYYNDKAKYKCILLPLKGESDLERFVQEYWYDLDAASSDFLDIFYSLKELNNTGFASLKKIKDMAVDIKELPCIVIWQRDISTAKAISIRKLSHSDLCRLLLEIISCIKKNMDIEQIYKEALKMTENLKDESRMVQKIEQNINGINYGAVTGINEGIVENVISRNNESIQNDIKQAKEKIANIKELNSDMKDFLYGLLDEAGVSILKDDNKLKGECVNKFKGFIAGVGKVSTAILSVLGSVASIASFFGI</sequence>
<evidence type="ECO:0000313" key="3">
    <source>
        <dbReference type="EMBL" id="RGZ87880.1"/>
    </source>
</evidence>